<evidence type="ECO:0000256" key="4">
    <source>
        <dbReference type="ARBA" id="ARBA00022525"/>
    </source>
</evidence>
<dbReference type="SUPFAM" id="SSF51905">
    <property type="entry name" value="FAD/NAD(P)-binding domain"/>
    <property type="match status" value="1"/>
</dbReference>
<dbReference type="FunFam" id="3.50.50.60:FF:000450">
    <property type="entry name" value="Amine oxidase"/>
    <property type="match status" value="1"/>
</dbReference>
<dbReference type="InterPro" id="IPR036188">
    <property type="entry name" value="FAD/NAD-bd_sf"/>
</dbReference>
<evidence type="ECO:0000256" key="6">
    <source>
        <dbReference type="ARBA" id="ARBA00022827"/>
    </source>
</evidence>
<dbReference type="EC" id="1.4.3.-" evidence="11"/>
<dbReference type="GO" id="GO:0005576">
    <property type="term" value="C:extracellular region"/>
    <property type="evidence" value="ECO:0007669"/>
    <property type="project" value="UniProtKB-SubCell"/>
</dbReference>
<evidence type="ECO:0000256" key="10">
    <source>
        <dbReference type="PIRSR" id="PIRSR601613-1"/>
    </source>
</evidence>
<keyword evidence="8" id="KW-1015">Disulfide bond</keyword>
<dbReference type="InterPro" id="IPR050281">
    <property type="entry name" value="Flavin_monoamine_oxidase"/>
</dbReference>
<evidence type="ECO:0000259" key="12">
    <source>
        <dbReference type="Pfam" id="PF01593"/>
    </source>
</evidence>
<feature type="binding site" evidence="10">
    <location>
        <position position="288"/>
    </location>
    <ligand>
        <name>FAD</name>
        <dbReference type="ChEBI" id="CHEBI:57692"/>
    </ligand>
</feature>
<sequence>MDPHVSKRELYVVSVLLFTMYQSQTAALSFRANISSCLEDKDYETLLETAKTGLPPTHTPHHVVVVGAGMAGLTAAKLLQDAGHKVTILEASDRVGGRVETHRNENDGWYIEFGAMRIPSTHEIIRWYVKSLGLKLNEFIMTHPKTFYLVNGIKKRTFEVNADPDNMGYNLEGHEKGRSADELLQQALEKVYDYMGKHGCSEALKKYDHYSVKDYLRTEGGLSAEAVRMIGDLLNEDSLMHMALTEMMYLNSDVNDNTKYHEITGGLDLLPNALHKTLKAPALLNSKVKRISRSDTGVVISYKKDKQSFLTDLEADAVLVTTTAKAALFIEFEPPLPVDKMEALRSVHYGSSTKIILTFTTVSINKDIGVLLASYTWAEDSLLFLGATDEDLKELVLEDLAAIHGEYVRHLCTGVVVKKWSLDPYSLGAFALFTPYQHLEYAKELFKREGRLHFAGEHTGFPHAWIETAMKTGIRAAININRELNFVFT</sequence>
<evidence type="ECO:0000256" key="3">
    <source>
        <dbReference type="ARBA" id="ARBA00005465"/>
    </source>
</evidence>
<name>A0A9N7VP11_PLEPL</name>
<dbReference type="Gene3D" id="3.90.660.10">
    <property type="match status" value="2"/>
</dbReference>
<keyword evidence="14" id="KW-1185">Reference proteome</keyword>
<dbReference type="PANTHER" id="PTHR10742">
    <property type="entry name" value="FLAVIN MONOAMINE OXIDASE"/>
    <property type="match status" value="1"/>
</dbReference>
<organism evidence="13 14">
    <name type="scientific">Pleuronectes platessa</name>
    <name type="common">European plaice</name>
    <dbReference type="NCBI Taxonomy" id="8262"/>
    <lineage>
        <taxon>Eukaryota</taxon>
        <taxon>Metazoa</taxon>
        <taxon>Chordata</taxon>
        <taxon>Craniata</taxon>
        <taxon>Vertebrata</taxon>
        <taxon>Euteleostomi</taxon>
        <taxon>Actinopterygii</taxon>
        <taxon>Neopterygii</taxon>
        <taxon>Teleostei</taxon>
        <taxon>Neoteleostei</taxon>
        <taxon>Acanthomorphata</taxon>
        <taxon>Carangaria</taxon>
        <taxon>Pleuronectiformes</taxon>
        <taxon>Pleuronectoidei</taxon>
        <taxon>Pleuronectidae</taxon>
        <taxon>Pleuronectes</taxon>
    </lineage>
</organism>
<feature type="binding site" evidence="10">
    <location>
        <begin position="114"/>
        <end position="117"/>
    </location>
    <ligand>
        <name>FAD</name>
        <dbReference type="ChEBI" id="CHEBI:57692"/>
    </ligand>
</feature>
<evidence type="ECO:0000256" key="7">
    <source>
        <dbReference type="ARBA" id="ARBA00023002"/>
    </source>
</evidence>
<comment type="cofactor">
    <cofactor evidence="1 11">
        <name>FAD</name>
        <dbReference type="ChEBI" id="CHEBI:57692"/>
    </cofactor>
</comment>
<keyword evidence="5 11" id="KW-0285">Flavoprotein</keyword>
<dbReference type="SUPFAM" id="SSF54373">
    <property type="entry name" value="FAD-linked reductases, C-terminal domain"/>
    <property type="match status" value="1"/>
</dbReference>
<feature type="binding site" evidence="10">
    <location>
        <position position="117"/>
    </location>
    <ligand>
        <name>substrate</name>
    </ligand>
</feature>
<dbReference type="GO" id="GO:0009063">
    <property type="term" value="P:amino acid catabolic process"/>
    <property type="evidence" value="ECO:0007669"/>
    <property type="project" value="TreeGrafter"/>
</dbReference>
<dbReference type="AlphaFoldDB" id="A0A9N7VP11"/>
<dbReference type="GO" id="GO:0001716">
    <property type="term" value="F:L-amino-acid oxidase activity"/>
    <property type="evidence" value="ECO:0007669"/>
    <property type="project" value="TreeGrafter"/>
</dbReference>
<dbReference type="PRINTS" id="PR00757">
    <property type="entry name" value="AMINEOXDASEF"/>
</dbReference>
<keyword evidence="4" id="KW-0964">Secreted</keyword>
<gene>
    <name evidence="13" type="ORF">PLEPLA_LOCUS44301</name>
</gene>
<dbReference type="Gene3D" id="3.50.50.60">
    <property type="entry name" value="FAD/NAD(P)-binding domain"/>
    <property type="match status" value="1"/>
</dbReference>
<dbReference type="PANTHER" id="PTHR10742:SF342">
    <property type="entry name" value="AMINE OXIDASE"/>
    <property type="match status" value="1"/>
</dbReference>
<dbReference type="InterPro" id="IPR001613">
    <property type="entry name" value="Flavin_amine_oxidase"/>
</dbReference>
<dbReference type="FunFam" id="1.10.10.1620:FF:000001">
    <property type="entry name" value="Amine oxidase"/>
    <property type="match status" value="1"/>
</dbReference>
<accession>A0A9N7VP11</accession>
<dbReference type="Pfam" id="PF01593">
    <property type="entry name" value="Amino_oxidase"/>
    <property type="match status" value="2"/>
</dbReference>
<feature type="domain" description="Amine oxidase" evidence="12">
    <location>
        <begin position="369"/>
        <end position="480"/>
    </location>
</feature>
<feature type="binding site" evidence="10">
    <location>
        <begin position="90"/>
        <end position="91"/>
    </location>
    <ligand>
        <name>FAD</name>
        <dbReference type="ChEBI" id="CHEBI:57692"/>
    </ligand>
</feature>
<keyword evidence="9" id="KW-0325">Glycoprotein</keyword>
<evidence type="ECO:0000313" key="14">
    <source>
        <dbReference type="Proteomes" id="UP001153269"/>
    </source>
</evidence>
<feature type="domain" description="Amine oxidase" evidence="12">
    <location>
        <begin position="70"/>
        <end position="361"/>
    </location>
</feature>
<protein>
    <recommendedName>
        <fullName evidence="11">Amine oxidase</fullName>
        <ecNumber evidence="11">1.4.3.-</ecNumber>
    </recommendedName>
</protein>
<evidence type="ECO:0000256" key="8">
    <source>
        <dbReference type="ARBA" id="ARBA00023157"/>
    </source>
</evidence>
<evidence type="ECO:0000256" key="9">
    <source>
        <dbReference type="ARBA" id="ARBA00023180"/>
    </source>
</evidence>
<evidence type="ECO:0000256" key="2">
    <source>
        <dbReference type="ARBA" id="ARBA00004613"/>
    </source>
</evidence>
<keyword evidence="7 11" id="KW-0560">Oxidoreductase</keyword>
<dbReference type="FunFam" id="1.10.405.10:FF:000004">
    <property type="entry name" value="Amine oxidase"/>
    <property type="match status" value="1"/>
</dbReference>
<dbReference type="Proteomes" id="UP001153269">
    <property type="component" value="Unassembled WGS sequence"/>
</dbReference>
<dbReference type="Gene3D" id="1.10.10.1620">
    <property type="match status" value="1"/>
</dbReference>
<proteinExistence type="inferred from homology"/>
<evidence type="ECO:0000256" key="11">
    <source>
        <dbReference type="RuleBase" id="RU362067"/>
    </source>
</evidence>
<comment type="subcellular location">
    <subcellularLocation>
        <location evidence="2">Secreted</location>
    </subcellularLocation>
</comment>
<keyword evidence="6 11" id="KW-0274">FAD</keyword>
<evidence type="ECO:0000256" key="5">
    <source>
        <dbReference type="ARBA" id="ARBA00022630"/>
    </source>
</evidence>
<reference evidence="13" key="1">
    <citation type="submission" date="2020-03" db="EMBL/GenBank/DDBJ databases">
        <authorList>
            <person name="Weist P."/>
        </authorList>
    </citation>
    <scope>NUCLEOTIDE SEQUENCE</scope>
</reference>
<evidence type="ECO:0000256" key="1">
    <source>
        <dbReference type="ARBA" id="ARBA00001974"/>
    </source>
</evidence>
<comment type="similarity">
    <text evidence="3">Belongs to the flavin monoamine oxidase family. FIG1 subfamily.</text>
</comment>
<dbReference type="Gene3D" id="1.10.405.10">
    <property type="entry name" value="Guanine Nucleotide Dissociation Inhibitor, domain 1"/>
    <property type="match status" value="1"/>
</dbReference>
<dbReference type="EMBL" id="CADEAL010004301">
    <property type="protein sequence ID" value="CAB1456517.1"/>
    <property type="molecule type" value="Genomic_DNA"/>
</dbReference>
<feature type="binding site" evidence="10">
    <location>
        <position position="457"/>
    </location>
    <ligand>
        <name>FAD</name>
        <dbReference type="ChEBI" id="CHEBI:57692"/>
    </ligand>
</feature>
<evidence type="ECO:0000313" key="13">
    <source>
        <dbReference type="EMBL" id="CAB1456517.1"/>
    </source>
</evidence>
<dbReference type="InterPro" id="IPR002937">
    <property type="entry name" value="Amino_oxidase"/>
</dbReference>
<comment type="caution">
    <text evidence="13">The sequence shown here is derived from an EMBL/GenBank/DDBJ whole genome shotgun (WGS) entry which is preliminary data.</text>
</comment>